<proteinExistence type="predicted"/>
<evidence type="ECO:0000256" key="2">
    <source>
        <dbReference type="ARBA" id="ARBA00023136"/>
    </source>
</evidence>
<dbReference type="Pfam" id="PF08205">
    <property type="entry name" value="C2-set_2"/>
    <property type="match status" value="1"/>
</dbReference>
<dbReference type="AlphaFoldDB" id="K1QF81"/>
<keyword evidence="5" id="KW-0393">Immunoglobulin domain</keyword>
<name>K1QF81_MAGGI</name>
<dbReference type="SMART" id="SM00409">
    <property type="entry name" value="IG"/>
    <property type="match status" value="2"/>
</dbReference>
<dbReference type="GO" id="GO:0005911">
    <property type="term" value="C:cell-cell junction"/>
    <property type="evidence" value="ECO:0007669"/>
    <property type="project" value="TreeGrafter"/>
</dbReference>
<dbReference type="InterPro" id="IPR007110">
    <property type="entry name" value="Ig-like_dom"/>
</dbReference>
<reference evidence="7" key="1">
    <citation type="journal article" date="2012" name="Nature">
        <title>The oyster genome reveals stress adaptation and complexity of shell formation.</title>
        <authorList>
            <person name="Zhang G."/>
            <person name="Fang X."/>
            <person name="Guo X."/>
            <person name="Li L."/>
            <person name="Luo R."/>
            <person name="Xu F."/>
            <person name="Yang P."/>
            <person name="Zhang L."/>
            <person name="Wang X."/>
            <person name="Qi H."/>
            <person name="Xiong Z."/>
            <person name="Que H."/>
            <person name="Xie Y."/>
            <person name="Holland P.W."/>
            <person name="Paps J."/>
            <person name="Zhu Y."/>
            <person name="Wu F."/>
            <person name="Chen Y."/>
            <person name="Wang J."/>
            <person name="Peng C."/>
            <person name="Meng J."/>
            <person name="Yang L."/>
            <person name="Liu J."/>
            <person name="Wen B."/>
            <person name="Zhang N."/>
            <person name="Huang Z."/>
            <person name="Zhu Q."/>
            <person name="Feng Y."/>
            <person name="Mount A."/>
            <person name="Hedgecock D."/>
            <person name="Xu Z."/>
            <person name="Liu Y."/>
            <person name="Domazet-Loso T."/>
            <person name="Du Y."/>
            <person name="Sun X."/>
            <person name="Zhang S."/>
            <person name="Liu B."/>
            <person name="Cheng P."/>
            <person name="Jiang X."/>
            <person name="Li J."/>
            <person name="Fan D."/>
            <person name="Wang W."/>
            <person name="Fu W."/>
            <person name="Wang T."/>
            <person name="Wang B."/>
            <person name="Zhang J."/>
            <person name="Peng Z."/>
            <person name="Li Y."/>
            <person name="Li N."/>
            <person name="Wang J."/>
            <person name="Chen M."/>
            <person name="He Y."/>
            <person name="Tan F."/>
            <person name="Song X."/>
            <person name="Zheng Q."/>
            <person name="Huang R."/>
            <person name="Yang H."/>
            <person name="Du X."/>
            <person name="Chen L."/>
            <person name="Yang M."/>
            <person name="Gaffney P.M."/>
            <person name="Wang S."/>
            <person name="Luo L."/>
            <person name="She Z."/>
            <person name="Ming Y."/>
            <person name="Huang W."/>
            <person name="Zhang S."/>
            <person name="Huang B."/>
            <person name="Zhang Y."/>
            <person name="Qu T."/>
            <person name="Ni P."/>
            <person name="Miao G."/>
            <person name="Wang J."/>
            <person name="Wang Q."/>
            <person name="Steinberg C.E."/>
            <person name="Wang H."/>
            <person name="Li N."/>
            <person name="Qian L."/>
            <person name="Zhang G."/>
            <person name="Li Y."/>
            <person name="Yang H."/>
            <person name="Liu X."/>
            <person name="Wang J."/>
            <person name="Yin Y."/>
            <person name="Wang J."/>
        </authorList>
    </citation>
    <scope>NUCLEOTIDE SEQUENCE [LARGE SCALE GENOMIC DNA]</scope>
    <source>
        <strain evidence="7">05x7-T-G4-1.051#20</strain>
    </source>
</reference>
<organism evidence="7">
    <name type="scientific">Magallana gigas</name>
    <name type="common">Pacific oyster</name>
    <name type="synonym">Crassostrea gigas</name>
    <dbReference type="NCBI Taxonomy" id="29159"/>
    <lineage>
        <taxon>Eukaryota</taxon>
        <taxon>Metazoa</taxon>
        <taxon>Spiralia</taxon>
        <taxon>Lophotrochozoa</taxon>
        <taxon>Mollusca</taxon>
        <taxon>Bivalvia</taxon>
        <taxon>Autobranchia</taxon>
        <taxon>Pteriomorphia</taxon>
        <taxon>Ostreida</taxon>
        <taxon>Ostreoidea</taxon>
        <taxon>Ostreidae</taxon>
        <taxon>Magallana</taxon>
    </lineage>
</organism>
<feature type="domain" description="Ig-like" evidence="6">
    <location>
        <begin position="23"/>
        <end position="121"/>
    </location>
</feature>
<feature type="domain" description="Ig-like" evidence="6">
    <location>
        <begin position="307"/>
        <end position="401"/>
    </location>
</feature>
<dbReference type="EMBL" id="JH817750">
    <property type="protein sequence ID" value="EKC32518.1"/>
    <property type="molecule type" value="Genomic_DNA"/>
</dbReference>
<accession>K1QF81</accession>
<keyword evidence="3" id="KW-1015">Disulfide bond</keyword>
<evidence type="ECO:0000256" key="5">
    <source>
        <dbReference type="ARBA" id="ARBA00023319"/>
    </source>
</evidence>
<dbReference type="GO" id="GO:0050839">
    <property type="term" value="F:cell adhesion molecule binding"/>
    <property type="evidence" value="ECO:0007669"/>
    <property type="project" value="TreeGrafter"/>
</dbReference>
<sequence>MTEYEQRSTWSCKYVSNSSYRSPDAILNIAIEVHNISLSPNNGQLTLRENLETEVMCEINNNAVPPPTITWFLGTKYISSTEGTYTTSINITGNREDNTQTLQCKATNNNKPPKTAVTTINVECKYGYSMPKPETTHITLGVPDSTGIDFSVTVLAYPSPQDELQNENGTVDNVMQKSIYRNAVNNFTLRFNKSIVDQSDFGIYHLLVSNPFGVATIFILVLPQRKPDIPRDVTLTCEVTGASVHWVSSFNGGDTQTFTVIAFNVQYGTNTGNRQTAVIAGGLGGTLTVVVIVLITVFLVHRRYNSPVTFVNMTPTPITKTAGQQMIITCVTSYCIPPAKITWYMSTVDITNQTNGQTDLYDGLVRTMSTLSINAVKSDNGKHVYCTAGNNPGERVNPTVNVLTVLCMYLNL</sequence>
<keyword evidence="2" id="KW-0472">Membrane</keyword>
<dbReference type="PROSITE" id="PS50835">
    <property type="entry name" value="IG_LIKE"/>
    <property type="match status" value="2"/>
</dbReference>
<dbReference type="HOGENOM" id="CLU_667743_0_0_1"/>
<comment type="subcellular location">
    <subcellularLocation>
        <location evidence="1">Membrane</location>
        <topology evidence="1">Single-pass type I membrane protein</topology>
    </subcellularLocation>
</comment>
<evidence type="ECO:0000256" key="1">
    <source>
        <dbReference type="ARBA" id="ARBA00004479"/>
    </source>
</evidence>
<dbReference type="InterPro" id="IPR013783">
    <property type="entry name" value="Ig-like_fold"/>
</dbReference>
<dbReference type="Gene3D" id="2.60.40.10">
    <property type="entry name" value="Immunoglobulins"/>
    <property type="match status" value="2"/>
</dbReference>
<dbReference type="PANTHER" id="PTHR11640:SF31">
    <property type="entry name" value="IRREGULAR CHIASM C-ROUGHEST PROTEIN-RELATED"/>
    <property type="match status" value="1"/>
</dbReference>
<dbReference type="PANTHER" id="PTHR11640">
    <property type="entry name" value="NEPHRIN"/>
    <property type="match status" value="1"/>
</dbReference>
<evidence type="ECO:0000256" key="4">
    <source>
        <dbReference type="ARBA" id="ARBA00023180"/>
    </source>
</evidence>
<keyword evidence="4" id="KW-0325">Glycoprotein</keyword>
<dbReference type="InParanoid" id="K1QF81"/>
<evidence type="ECO:0000259" key="6">
    <source>
        <dbReference type="PROSITE" id="PS50835"/>
    </source>
</evidence>
<protein>
    <recommendedName>
        <fullName evidence="6">Ig-like domain-containing protein</fullName>
    </recommendedName>
</protein>
<dbReference type="InterPro" id="IPR036179">
    <property type="entry name" value="Ig-like_dom_sf"/>
</dbReference>
<dbReference type="GO" id="GO:0098609">
    <property type="term" value="P:cell-cell adhesion"/>
    <property type="evidence" value="ECO:0007669"/>
    <property type="project" value="TreeGrafter"/>
</dbReference>
<dbReference type="InterPro" id="IPR003599">
    <property type="entry name" value="Ig_sub"/>
</dbReference>
<dbReference type="InterPro" id="IPR013162">
    <property type="entry name" value="CD80_C2-set"/>
</dbReference>
<dbReference type="SUPFAM" id="SSF48726">
    <property type="entry name" value="Immunoglobulin"/>
    <property type="match status" value="2"/>
</dbReference>
<evidence type="ECO:0000256" key="3">
    <source>
        <dbReference type="ARBA" id="ARBA00023157"/>
    </source>
</evidence>
<evidence type="ECO:0000313" key="7">
    <source>
        <dbReference type="EMBL" id="EKC32518.1"/>
    </source>
</evidence>
<gene>
    <name evidence="7" type="ORF">CGI_10000838</name>
</gene>
<dbReference type="InterPro" id="IPR051275">
    <property type="entry name" value="Cell_adhesion_signaling"/>
</dbReference>
<dbReference type="GO" id="GO:0005886">
    <property type="term" value="C:plasma membrane"/>
    <property type="evidence" value="ECO:0007669"/>
    <property type="project" value="TreeGrafter"/>
</dbReference>